<protein>
    <recommendedName>
        <fullName evidence="1">YopX protein domain-containing protein</fullName>
    </recommendedName>
</protein>
<comment type="caution">
    <text evidence="2">The sequence shown here is derived from an EMBL/GenBank/DDBJ whole genome shotgun (WGS) entry which is preliminary data.</text>
</comment>
<evidence type="ECO:0000259" key="1">
    <source>
        <dbReference type="Pfam" id="PF09643"/>
    </source>
</evidence>
<dbReference type="NCBIfam" id="TIGR01671">
    <property type="entry name" value="phage_TIGR01671"/>
    <property type="match status" value="1"/>
</dbReference>
<dbReference type="PATRIC" id="fig|851.8.peg.2504"/>
<reference evidence="3" key="1">
    <citation type="submission" date="2016-01" db="EMBL/GenBank/DDBJ databases">
        <authorList>
            <person name="Mitreva M."/>
            <person name="Pepin K.H."/>
            <person name="Mihindukulasuriya K.A."/>
            <person name="Fulton R."/>
            <person name="Fronick C."/>
            <person name="O'Laughlin M."/>
            <person name="Miner T."/>
            <person name="Herter B."/>
            <person name="Rosa B.A."/>
            <person name="Cordes M."/>
            <person name="Tomlinson C."/>
            <person name="Wollam A."/>
            <person name="Palsikar V.B."/>
            <person name="Mardis E.R."/>
            <person name="Wilson R.K."/>
        </authorList>
    </citation>
    <scope>NUCLEOTIDE SEQUENCE [LARGE SCALE GENOMIC DNA]</scope>
    <source>
        <strain evidence="3">MJR7757B</strain>
    </source>
</reference>
<organism evidence="2 3">
    <name type="scientific">Fusobacterium nucleatum</name>
    <dbReference type="NCBI Taxonomy" id="851"/>
    <lineage>
        <taxon>Bacteria</taxon>
        <taxon>Fusobacteriati</taxon>
        <taxon>Fusobacteriota</taxon>
        <taxon>Fusobacteriia</taxon>
        <taxon>Fusobacteriales</taxon>
        <taxon>Fusobacteriaceae</taxon>
        <taxon>Fusobacterium</taxon>
    </lineage>
</organism>
<dbReference type="EMBL" id="LRPY01000294">
    <property type="protein sequence ID" value="KXA12949.1"/>
    <property type="molecule type" value="Genomic_DNA"/>
</dbReference>
<gene>
    <name evidence="2" type="ORF">HMPREF3221_02470</name>
</gene>
<feature type="domain" description="YopX protein" evidence="1">
    <location>
        <begin position="5"/>
        <end position="160"/>
    </location>
</feature>
<dbReference type="InterPro" id="IPR023385">
    <property type="entry name" value="YopX-like_C"/>
</dbReference>
<dbReference type="RefSeq" id="WP_060799018.1">
    <property type="nucleotide sequence ID" value="NZ_KQ956800.1"/>
</dbReference>
<evidence type="ECO:0000313" key="3">
    <source>
        <dbReference type="Proteomes" id="UP000070401"/>
    </source>
</evidence>
<evidence type="ECO:0000313" key="2">
    <source>
        <dbReference type="EMBL" id="KXA12949.1"/>
    </source>
</evidence>
<dbReference type="AlphaFoldDB" id="A0A133N9G6"/>
<proteinExistence type="predicted"/>
<dbReference type="SUPFAM" id="SSF159006">
    <property type="entry name" value="YopX-like"/>
    <property type="match status" value="1"/>
</dbReference>
<keyword evidence="3" id="KW-1185">Reference proteome</keyword>
<dbReference type="Gene3D" id="2.30.30.290">
    <property type="entry name" value="YopX-like domains"/>
    <property type="match status" value="1"/>
</dbReference>
<dbReference type="InterPro" id="IPR010024">
    <property type="entry name" value="CHP16711"/>
</dbReference>
<accession>A0A133N9G6</accession>
<dbReference type="Pfam" id="PF09643">
    <property type="entry name" value="YopX"/>
    <property type="match status" value="1"/>
</dbReference>
<sequence length="162" mass="19152">MREIKFRAWIKYRKEIVDVEEIDFMNKVINYIDNDYENNRQEIIGACFEDIELMQYTGLKDKNNKEIYEGDILLSSNENGIFLISINFGDSNIEDSNILTCFQIKIEKTLAGSQYLECFNNNLIKLINKYNIAIEEYNNEKYISDGWWIIGNIYENPELLGE</sequence>
<dbReference type="Proteomes" id="UP000070401">
    <property type="component" value="Unassembled WGS sequence"/>
</dbReference>
<dbReference type="InterPro" id="IPR019096">
    <property type="entry name" value="YopX_protein"/>
</dbReference>
<name>A0A133N9G6_FUSNU</name>